<feature type="transmembrane region" description="Helical" evidence="8">
    <location>
        <begin position="155"/>
        <end position="176"/>
    </location>
</feature>
<dbReference type="EMBL" id="JAAEAM010000007">
    <property type="protein sequence ID" value="NDV71994.1"/>
    <property type="molecule type" value="Genomic_DNA"/>
</dbReference>
<dbReference type="GO" id="GO:0005886">
    <property type="term" value="C:plasma membrane"/>
    <property type="evidence" value="ECO:0007669"/>
    <property type="project" value="UniProtKB-SubCell"/>
</dbReference>
<comment type="similarity">
    <text evidence="2 8">Belongs to the 4-toluene sulfonate uptake permease (TSUP) (TC 2.A.102) family.</text>
</comment>
<name>A0A6B2M9T1_9BURK</name>
<gene>
    <name evidence="10" type="ORF">GFJ35_07835</name>
</gene>
<feature type="compositionally biased region" description="Basic and acidic residues" evidence="9">
    <location>
        <begin position="1"/>
        <end position="11"/>
    </location>
</feature>
<dbReference type="Pfam" id="PF01925">
    <property type="entry name" value="TauE"/>
    <property type="match status" value="1"/>
</dbReference>
<dbReference type="PANTHER" id="PTHR30269:SF32">
    <property type="entry name" value="MEMBRANE TRANSPORTER PROTEIN-RELATED"/>
    <property type="match status" value="1"/>
</dbReference>
<evidence type="ECO:0000256" key="9">
    <source>
        <dbReference type="SAM" id="MobiDB-lite"/>
    </source>
</evidence>
<evidence type="ECO:0000256" key="3">
    <source>
        <dbReference type="ARBA" id="ARBA00022448"/>
    </source>
</evidence>
<evidence type="ECO:0000256" key="6">
    <source>
        <dbReference type="ARBA" id="ARBA00022989"/>
    </source>
</evidence>
<keyword evidence="5 8" id="KW-0812">Transmembrane</keyword>
<dbReference type="InterPro" id="IPR052017">
    <property type="entry name" value="TSUP"/>
</dbReference>
<proteinExistence type="inferred from homology"/>
<feature type="region of interest" description="Disordered" evidence="9">
    <location>
        <begin position="1"/>
        <end position="32"/>
    </location>
</feature>
<evidence type="ECO:0000256" key="7">
    <source>
        <dbReference type="ARBA" id="ARBA00023136"/>
    </source>
</evidence>
<comment type="caution">
    <text evidence="10">The sequence shown here is derived from an EMBL/GenBank/DDBJ whole genome shotgun (WGS) entry which is preliminary data.</text>
</comment>
<keyword evidence="4 8" id="KW-1003">Cell membrane</keyword>
<evidence type="ECO:0000256" key="2">
    <source>
        <dbReference type="ARBA" id="ARBA00009142"/>
    </source>
</evidence>
<organism evidence="10">
    <name type="scientific">Burkholderia cenocepacia</name>
    <dbReference type="NCBI Taxonomy" id="95486"/>
    <lineage>
        <taxon>Bacteria</taxon>
        <taxon>Pseudomonadati</taxon>
        <taxon>Pseudomonadota</taxon>
        <taxon>Betaproteobacteria</taxon>
        <taxon>Burkholderiales</taxon>
        <taxon>Burkholderiaceae</taxon>
        <taxon>Burkholderia</taxon>
        <taxon>Burkholderia cepacia complex</taxon>
    </lineage>
</organism>
<reference evidence="10" key="1">
    <citation type="submission" date="2019-11" db="EMBL/GenBank/DDBJ databases">
        <title>Burkholderia cenocepacia CF.</title>
        <authorList>
            <person name="Vianna E.F."/>
            <person name="Marques E.A."/>
            <person name="Albano R.M."/>
            <person name="Leao R.S."/>
        </authorList>
    </citation>
    <scope>NUCLEOTIDE SEQUENCE</scope>
    <source>
        <strain evidence="10">MS-2140</strain>
    </source>
</reference>
<dbReference type="OrthoDB" id="9088403at2"/>
<evidence type="ECO:0000256" key="8">
    <source>
        <dbReference type="RuleBase" id="RU363041"/>
    </source>
</evidence>
<accession>A0A6B2M9T1</accession>
<feature type="transmembrane region" description="Helical" evidence="8">
    <location>
        <begin position="214"/>
        <end position="240"/>
    </location>
</feature>
<evidence type="ECO:0000256" key="5">
    <source>
        <dbReference type="ARBA" id="ARBA00022692"/>
    </source>
</evidence>
<protein>
    <recommendedName>
        <fullName evidence="8">Probable membrane transporter protein</fullName>
    </recommendedName>
</protein>
<dbReference type="AlphaFoldDB" id="A0A6B2M9T1"/>
<evidence type="ECO:0000256" key="1">
    <source>
        <dbReference type="ARBA" id="ARBA00004651"/>
    </source>
</evidence>
<keyword evidence="7 8" id="KW-0472">Membrane</keyword>
<keyword evidence="6 8" id="KW-1133">Transmembrane helix</keyword>
<evidence type="ECO:0000313" key="10">
    <source>
        <dbReference type="EMBL" id="NDV71994.1"/>
    </source>
</evidence>
<feature type="transmembrane region" description="Helical" evidence="8">
    <location>
        <begin position="278"/>
        <end position="295"/>
    </location>
</feature>
<evidence type="ECO:0000256" key="4">
    <source>
        <dbReference type="ARBA" id="ARBA00022475"/>
    </source>
</evidence>
<dbReference type="PANTHER" id="PTHR30269">
    <property type="entry name" value="TRANSMEMBRANE PROTEIN YFCA"/>
    <property type="match status" value="1"/>
</dbReference>
<sequence>MQRSGKMRDRTAASMQAHHAARRAGPHNRPIRFAPIPNTLRARCTRPPRAPSTTLAAGYAATCHSMMHFNLTEGVLVSSLQGLTAFELAGIAVALLLGGMAKGITGIGVPLIAMPILSQFLPIRHAVLLLSMPIILGNIPQALEGGQVLATARKIAAPIAGTVIGNVVGVAILLSLNPGHAQAASGALLIVAATLMLAAPKLDLPQAWQKPVGFALGFGAALMESIASVPGPLLATYLISSGATGRVFTKQIAIILVVSIVTLITTFSGAAHASGADLAISAAASLPAIAGMWLVRPLRDKMSPRIFRMVVLLFVLVAAAQMIWKSGVFRHGGSATAQTGGVHATKPSIAHAF</sequence>
<feature type="transmembrane region" description="Helical" evidence="8">
    <location>
        <begin position="252"/>
        <end position="272"/>
    </location>
</feature>
<keyword evidence="3" id="KW-0813">Transport</keyword>
<comment type="subcellular location">
    <subcellularLocation>
        <location evidence="1 8">Cell membrane</location>
        <topology evidence="1 8">Multi-pass membrane protein</topology>
    </subcellularLocation>
</comment>
<feature type="transmembrane region" description="Helical" evidence="8">
    <location>
        <begin position="307"/>
        <end position="324"/>
    </location>
</feature>
<dbReference type="InterPro" id="IPR002781">
    <property type="entry name" value="TM_pro_TauE-like"/>
</dbReference>
<feature type="transmembrane region" description="Helical" evidence="8">
    <location>
        <begin position="183"/>
        <end position="202"/>
    </location>
</feature>
<feature type="compositionally biased region" description="Basic residues" evidence="9">
    <location>
        <begin position="19"/>
        <end position="30"/>
    </location>
</feature>